<dbReference type="EMBL" id="WOEY01000148">
    <property type="protein sequence ID" value="NPT46891.1"/>
    <property type="molecule type" value="Genomic_DNA"/>
</dbReference>
<evidence type="ECO:0000313" key="1">
    <source>
        <dbReference type="EMBL" id="NPT46891.1"/>
    </source>
</evidence>
<organism evidence="1 2">
    <name type="scientific">Paraburkholderia solitsugae</name>
    <dbReference type="NCBI Taxonomy" id="2675748"/>
    <lineage>
        <taxon>Bacteria</taxon>
        <taxon>Pseudomonadati</taxon>
        <taxon>Pseudomonadota</taxon>
        <taxon>Betaproteobacteria</taxon>
        <taxon>Burkholderiales</taxon>
        <taxon>Burkholderiaceae</taxon>
        <taxon>Paraburkholderia</taxon>
    </lineage>
</organism>
<proteinExistence type="predicted"/>
<sequence>MTNRVAVASGYFISVESRAKKAALLFDRFVLFGMSSLRGEKGYRRAPGWDDCRPFAIAQFSRLNDRVRGGC</sequence>
<comment type="caution">
    <text evidence="1">The sequence shown here is derived from an EMBL/GenBank/DDBJ whole genome shotgun (WGS) entry which is preliminary data.</text>
</comment>
<name>A0ABX2C3C2_9BURK</name>
<keyword evidence="2" id="KW-1185">Reference proteome</keyword>
<gene>
    <name evidence="1" type="ORF">GNZ12_37420</name>
</gene>
<accession>A0ABX2C3C2</accession>
<dbReference type="RefSeq" id="WP_172317178.1">
    <property type="nucleotide sequence ID" value="NZ_WOEY01000148.1"/>
</dbReference>
<dbReference type="Proteomes" id="UP000652198">
    <property type="component" value="Unassembled WGS sequence"/>
</dbReference>
<protein>
    <submittedName>
        <fullName evidence="1">Uncharacterized protein</fullName>
    </submittedName>
</protein>
<reference evidence="1 2" key="1">
    <citation type="submission" date="2019-11" db="EMBL/GenBank/DDBJ databases">
        <title>Metabolism of dissolved organic matter in forest soils.</title>
        <authorList>
            <person name="Cyle K.T."/>
            <person name="Wilhelm R.C."/>
            <person name="Martinez C.E."/>
        </authorList>
    </citation>
    <scope>NUCLEOTIDE SEQUENCE [LARGE SCALE GENOMIC DNA]</scope>
    <source>
        <strain evidence="1 2">1N</strain>
    </source>
</reference>
<evidence type="ECO:0000313" key="2">
    <source>
        <dbReference type="Proteomes" id="UP000652198"/>
    </source>
</evidence>